<reference evidence="1 2" key="1">
    <citation type="submission" date="2018-03" db="EMBL/GenBank/DDBJ databases">
        <authorList>
            <person name="Keele B.F."/>
        </authorList>
    </citation>
    <scope>NUCLEOTIDE SEQUENCE [LARGE SCALE GENOMIC DNA]</scope>
    <source>
        <strain evidence="1 2">CeCT 8812</strain>
    </source>
</reference>
<accession>A0A2R8ABB3</accession>
<dbReference type="PROSITE" id="PS51257">
    <property type="entry name" value="PROKAR_LIPOPROTEIN"/>
    <property type="match status" value="1"/>
</dbReference>
<dbReference type="RefSeq" id="WP_108782222.1">
    <property type="nucleotide sequence ID" value="NZ_OMKW01000002.1"/>
</dbReference>
<protein>
    <recommendedName>
        <fullName evidence="3">Lipoprotein</fullName>
    </recommendedName>
</protein>
<gene>
    <name evidence="1" type="ORF">POI8812_01845</name>
</gene>
<evidence type="ECO:0008006" key="3">
    <source>
        <dbReference type="Google" id="ProtNLM"/>
    </source>
</evidence>
<proteinExistence type="predicted"/>
<keyword evidence="2" id="KW-1185">Reference proteome</keyword>
<dbReference type="Proteomes" id="UP000244932">
    <property type="component" value="Unassembled WGS sequence"/>
</dbReference>
<dbReference type="AlphaFoldDB" id="A0A2R8ABB3"/>
<evidence type="ECO:0000313" key="2">
    <source>
        <dbReference type="Proteomes" id="UP000244932"/>
    </source>
</evidence>
<sequence length="138" mass="14706">MKTLRPLALVAVLAIAACGRDEPEVAAPPPPPETIQVAQVVSVEVAPARRGVMVIARALDTRGIIEELNFVPRNVNGGVLEYDLMGGFADARADEDMPAQRMQAALILSQRELRGARGIRINGAQTSAEYLFNLGDGS</sequence>
<organism evidence="1 2">
    <name type="scientific">Pontivivens insulae</name>
    <dbReference type="NCBI Taxonomy" id="1639689"/>
    <lineage>
        <taxon>Bacteria</taxon>
        <taxon>Pseudomonadati</taxon>
        <taxon>Pseudomonadota</taxon>
        <taxon>Alphaproteobacteria</taxon>
        <taxon>Rhodobacterales</taxon>
        <taxon>Paracoccaceae</taxon>
        <taxon>Pontivivens</taxon>
    </lineage>
</organism>
<name>A0A2R8ABB3_9RHOB</name>
<dbReference type="EMBL" id="OMKW01000002">
    <property type="protein sequence ID" value="SPF29534.1"/>
    <property type="molecule type" value="Genomic_DNA"/>
</dbReference>
<evidence type="ECO:0000313" key="1">
    <source>
        <dbReference type="EMBL" id="SPF29534.1"/>
    </source>
</evidence>